<dbReference type="RefSeq" id="WP_263530047.1">
    <property type="nucleotide sequence ID" value="NZ_JAOVZB010000003.1"/>
</dbReference>
<evidence type="ECO:0000313" key="3">
    <source>
        <dbReference type="EMBL" id="MCV2402664.1"/>
    </source>
</evidence>
<dbReference type="InterPro" id="IPR011041">
    <property type="entry name" value="Quinoprot_gluc/sorb_DH_b-prop"/>
</dbReference>
<accession>A0ABT2YRZ8</accession>
<protein>
    <submittedName>
        <fullName evidence="3">PQQ-dependent sugar dehydrogenase</fullName>
    </submittedName>
</protein>
<reference evidence="3 4" key="1">
    <citation type="submission" date="2022-10" db="EMBL/GenBank/DDBJ databases">
        <title>Marinomonas transparenta sp. nov. and Marinomonas sargassi sp. nov., isolated from marine alga (Sargassum natans (L.) Gaillon).</title>
        <authorList>
            <person name="Wang Y."/>
        </authorList>
    </citation>
    <scope>NUCLEOTIDE SEQUENCE [LARGE SCALE GENOMIC DNA]</scope>
    <source>
        <strain evidence="3 4">C2222</strain>
    </source>
</reference>
<feature type="chain" id="PRO_5046861443" evidence="1">
    <location>
        <begin position="22"/>
        <end position="384"/>
    </location>
</feature>
<gene>
    <name evidence="3" type="ORF">OFY17_07190</name>
</gene>
<evidence type="ECO:0000313" key="4">
    <source>
        <dbReference type="Proteomes" id="UP001209713"/>
    </source>
</evidence>
<dbReference type="PANTHER" id="PTHR19328:SF75">
    <property type="entry name" value="ALDOSE SUGAR DEHYDROGENASE YLII"/>
    <property type="match status" value="1"/>
</dbReference>
<dbReference type="InterPro" id="IPR011042">
    <property type="entry name" value="6-blade_b-propeller_TolB-like"/>
</dbReference>
<dbReference type="InterPro" id="IPR012938">
    <property type="entry name" value="Glc/Sorbosone_DH"/>
</dbReference>
<feature type="signal peptide" evidence="1">
    <location>
        <begin position="1"/>
        <end position="21"/>
    </location>
</feature>
<dbReference type="PANTHER" id="PTHR19328">
    <property type="entry name" value="HEDGEHOG-INTERACTING PROTEIN"/>
    <property type="match status" value="1"/>
</dbReference>
<name>A0ABT2YRZ8_9GAMM</name>
<sequence length="384" mass="42213">MKCKTSLFITALAVSAFSSNAFTSTTEISNDQLQVEKIHTFDGIPWGITLLNDDTAIVTIKSGSLYRVDLDSGQTQVISGLPKLDDSGQGGLLDIAILASNGVSPDNKQSPKNELQEWLYFTYSKPSSEGSSTSLARAKVTENTLTEWQDLYTSNAHESGNKHYGSRIAFDGKGHVFFTIGNRGERDNAQDLTHQAGSILRLNTDGSIPEDNPFVNQSNVAAAIWSYGHRNPQGIYYDQSTQTLWSNEHGPRGGDEINLIKSGANYGWPIVSHGKEYWNFSSIGEGTEKEGIEKSLKVFIPSIAPSSLLRYQGGEFTNWKGDFLSTALAKRHLNKVSINDDGSTSEQRFLEELDERLRSIAVDSNGVIYLTTDSGKLLRLTLKK</sequence>
<dbReference type="EMBL" id="JAOVZB010000003">
    <property type="protein sequence ID" value="MCV2402664.1"/>
    <property type="molecule type" value="Genomic_DNA"/>
</dbReference>
<dbReference type="Proteomes" id="UP001209713">
    <property type="component" value="Unassembled WGS sequence"/>
</dbReference>
<proteinExistence type="predicted"/>
<keyword evidence="1" id="KW-0732">Signal</keyword>
<organism evidence="3 4">
    <name type="scientific">Marinomonas sargassi</name>
    <dbReference type="NCBI Taxonomy" id="2984494"/>
    <lineage>
        <taxon>Bacteria</taxon>
        <taxon>Pseudomonadati</taxon>
        <taxon>Pseudomonadota</taxon>
        <taxon>Gammaproteobacteria</taxon>
        <taxon>Oceanospirillales</taxon>
        <taxon>Oceanospirillaceae</taxon>
        <taxon>Marinomonas</taxon>
    </lineage>
</organism>
<dbReference type="SUPFAM" id="SSF50952">
    <property type="entry name" value="Soluble quinoprotein glucose dehydrogenase"/>
    <property type="match status" value="1"/>
</dbReference>
<dbReference type="Gene3D" id="2.120.10.30">
    <property type="entry name" value="TolB, C-terminal domain"/>
    <property type="match status" value="1"/>
</dbReference>
<comment type="caution">
    <text evidence="3">The sequence shown here is derived from an EMBL/GenBank/DDBJ whole genome shotgun (WGS) entry which is preliminary data.</text>
</comment>
<keyword evidence="4" id="KW-1185">Reference proteome</keyword>
<dbReference type="Pfam" id="PF07995">
    <property type="entry name" value="GSDH"/>
    <property type="match status" value="1"/>
</dbReference>
<evidence type="ECO:0000256" key="1">
    <source>
        <dbReference type="SAM" id="SignalP"/>
    </source>
</evidence>
<evidence type="ECO:0000259" key="2">
    <source>
        <dbReference type="Pfam" id="PF07995"/>
    </source>
</evidence>
<feature type="domain" description="Glucose/Sorbosone dehydrogenase" evidence="2">
    <location>
        <begin position="44"/>
        <end position="379"/>
    </location>
</feature>